<protein>
    <submittedName>
        <fullName evidence="2">Uncharacterized protein</fullName>
    </submittedName>
</protein>
<proteinExistence type="predicted"/>
<dbReference type="AlphaFoldDB" id="A0A940WUX5"/>
<name>A0A940WUX5_9ACTN</name>
<gene>
    <name evidence="2" type="ORF">JOL79_26775</name>
</gene>
<feature type="compositionally biased region" description="Basic and acidic residues" evidence="1">
    <location>
        <begin position="73"/>
        <end position="86"/>
    </location>
</feature>
<evidence type="ECO:0000256" key="1">
    <source>
        <dbReference type="SAM" id="MobiDB-lite"/>
    </source>
</evidence>
<reference evidence="2" key="1">
    <citation type="submission" date="2021-02" db="EMBL/GenBank/DDBJ databases">
        <title>Draft genome sequence of Microbispora sp. RL4-1S isolated from rice leaves in Thailand.</title>
        <authorList>
            <person name="Muangham S."/>
            <person name="Duangmal K."/>
        </authorList>
    </citation>
    <scope>NUCLEOTIDE SEQUENCE</scope>
    <source>
        <strain evidence="2">RL4-1S</strain>
    </source>
</reference>
<comment type="caution">
    <text evidence="2">The sequence shown here is derived from an EMBL/GenBank/DDBJ whole genome shotgun (WGS) entry which is preliminary data.</text>
</comment>
<evidence type="ECO:0000313" key="3">
    <source>
        <dbReference type="Proteomes" id="UP000674234"/>
    </source>
</evidence>
<dbReference type="EMBL" id="JAFCNB010000019">
    <property type="protein sequence ID" value="MBP2707394.1"/>
    <property type="molecule type" value="Genomic_DNA"/>
</dbReference>
<dbReference type="RefSeq" id="WP_210158664.1">
    <property type="nucleotide sequence ID" value="NZ_JAFCNB010000019.1"/>
</dbReference>
<keyword evidence="3" id="KW-1185">Reference proteome</keyword>
<sequence length="135" mass="14792">MVRVHVRSPEIGQCGVIAAWPSLALLGSYELLMSQIRHYAGGRAEPEDSQTIHPAPAVDAKADPVELQEDQEKDTVAAEPKGDGRTLQREAWRWTQQNHAAEGDLPTGVAIARAFDRSSRWGRLVQKAGLADELN</sequence>
<feature type="region of interest" description="Disordered" evidence="1">
    <location>
        <begin position="42"/>
        <end position="86"/>
    </location>
</feature>
<evidence type="ECO:0000313" key="2">
    <source>
        <dbReference type="EMBL" id="MBP2707394.1"/>
    </source>
</evidence>
<accession>A0A940WUX5</accession>
<organism evidence="2 3">
    <name type="scientific">Microbispora oryzae</name>
    <dbReference type="NCBI Taxonomy" id="2806554"/>
    <lineage>
        <taxon>Bacteria</taxon>
        <taxon>Bacillati</taxon>
        <taxon>Actinomycetota</taxon>
        <taxon>Actinomycetes</taxon>
        <taxon>Streptosporangiales</taxon>
        <taxon>Streptosporangiaceae</taxon>
        <taxon>Microbispora</taxon>
    </lineage>
</organism>
<dbReference type="Proteomes" id="UP000674234">
    <property type="component" value="Unassembled WGS sequence"/>
</dbReference>